<evidence type="ECO:0008006" key="3">
    <source>
        <dbReference type="Google" id="ProtNLM"/>
    </source>
</evidence>
<dbReference type="InterPro" id="IPR011055">
    <property type="entry name" value="Dup_hybrid_motif"/>
</dbReference>
<evidence type="ECO:0000313" key="2">
    <source>
        <dbReference type="Proteomes" id="UP000054092"/>
    </source>
</evidence>
<dbReference type="EMBL" id="LGGP01000009">
    <property type="protein sequence ID" value="KUK82225.1"/>
    <property type="molecule type" value="Genomic_DNA"/>
</dbReference>
<organism evidence="1 2">
    <name type="scientific">Mesotoga prima</name>
    <dbReference type="NCBI Taxonomy" id="1184387"/>
    <lineage>
        <taxon>Bacteria</taxon>
        <taxon>Thermotogati</taxon>
        <taxon>Thermotogota</taxon>
        <taxon>Thermotogae</taxon>
        <taxon>Kosmotogales</taxon>
        <taxon>Kosmotogaceae</taxon>
        <taxon>Mesotoga</taxon>
    </lineage>
</organism>
<evidence type="ECO:0000313" key="1">
    <source>
        <dbReference type="EMBL" id="KUK82225.1"/>
    </source>
</evidence>
<dbReference type="Proteomes" id="UP000054092">
    <property type="component" value="Unassembled WGS sequence"/>
</dbReference>
<gene>
    <name evidence="1" type="ORF">XD94_0109</name>
</gene>
<protein>
    <recommendedName>
        <fullName evidence="3">Metalloendopeptidase-like membrane protein</fullName>
    </recommendedName>
</protein>
<accession>A0A124FYU1</accession>
<comment type="caution">
    <text evidence="1">The sequence shown here is derived from an EMBL/GenBank/DDBJ whole genome shotgun (WGS) entry which is preliminary data.</text>
</comment>
<name>A0A124FYU1_9BACT</name>
<dbReference type="Gene3D" id="2.70.70.10">
    <property type="entry name" value="Glucose Permease (Domain IIA)"/>
    <property type="match status" value="1"/>
</dbReference>
<dbReference type="PATRIC" id="fig|1184387.3.peg.361"/>
<sequence length="337" mass="38171">MKRLLSVTAVLLFVGVLFSATLLFPLKRAPEVTGYFGEYRGNSRNINYPEHFHMGMDYSTGSIVGLDLLSPDNSYVHQIYLNHPIYGIGIALMLPEVTNILTNEKGINVIFAHVNEIGDTSSLTGRKLNDLYHQLISEFGDQYIEVTFDPRELPFRKSDVVAKSGNSGNVAPHLHLEVRDSTMKTIINPGFYFDTGNPTSAVEILDIRAGGKTYSFAQGKPTIEMTSSTPLDLHAKVQLRHPVSPKTIELYVENNLVYQIDFVSFDLDEADRVHEIYSSPSTESDYWFNLNSRISLSLLPINIWDDIEWTNPRDARVVVRDHWGNEASKDFRIVMRR</sequence>
<proteinExistence type="predicted"/>
<reference evidence="2" key="1">
    <citation type="journal article" date="2015" name="MBio">
        <title>Genome-Resolved Metagenomic Analysis Reveals Roles for Candidate Phyla and Other Microbial Community Members in Biogeochemical Transformations in Oil Reservoirs.</title>
        <authorList>
            <person name="Hu P."/>
            <person name="Tom L."/>
            <person name="Singh A."/>
            <person name="Thomas B.C."/>
            <person name="Baker B.J."/>
            <person name="Piceno Y.M."/>
            <person name="Andersen G.L."/>
            <person name="Banfield J.F."/>
        </authorList>
    </citation>
    <scope>NUCLEOTIDE SEQUENCE [LARGE SCALE GENOMIC DNA]</scope>
</reference>
<dbReference type="AlphaFoldDB" id="A0A124FYU1"/>